<dbReference type="CDD" id="cd03214">
    <property type="entry name" value="ABC_Iron-Siderophores_B12_Hemin"/>
    <property type="match status" value="1"/>
</dbReference>
<evidence type="ECO:0000256" key="2">
    <source>
        <dbReference type="ARBA" id="ARBA00022741"/>
    </source>
</evidence>
<evidence type="ECO:0000256" key="3">
    <source>
        <dbReference type="ARBA" id="ARBA00022840"/>
    </source>
</evidence>
<dbReference type="InterPro" id="IPR017871">
    <property type="entry name" value="ABC_transporter-like_CS"/>
</dbReference>
<dbReference type="SMART" id="SM00382">
    <property type="entry name" value="AAA"/>
    <property type="match status" value="1"/>
</dbReference>
<sequence>MSGGMALHVDGLTVAYGTRPVVRALTLPPISAGTVTVLVGPNGAGKSTVLKALAQIVPSSGTLKFGDDDLRLLSSRDRARAIGFMPQTVPPAAELAVIESVIVSLQAGYDSADAEKRAIAVLRRVGIAELALRPLDRLSGGERQLVSLAQTIALSPPLLFLDEPTSALDLARQYDVMRLVRSFAAEGAAVVLVMHDLTLAAHWADSVIVLNNGRLHSAGVPSEAITASMLQEVYGASASVETIRGRLFVVPSDPGASANTDERKKQS</sequence>
<evidence type="ECO:0000313" key="6">
    <source>
        <dbReference type="Proteomes" id="UP000306441"/>
    </source>
</evidence>
<dbReference type="SUPFAM" id="SSF52540">
    <property type="entry name" value="P-loop containing nucleoside triphosphate hydrolases"/>
    <property type="match status" value="1"/>
</dbReference>
<name>A0ABY2Q3M9_9HYPH</name>
<dbReference type="Pfam" id="PF00005">
    <property type="entry name" value="ABC_tran"/>
    <property type="match status" value="1"/>
</dbReference>
<organism evidence="5 6">
    <name type="scientific">Ollibium composti</name>
    <dbReference type="NCBI Taxonomy" id="2675109"/>
    <lineage>
        <taxon>Bacteria</taxon>
        <taxon>Pseudomonadati</taxon>
        <taxon>Pseudomonadota</taxon>
        <taxon>Alphaproteobacteria</taxon>
        <taxon>Hyphomicrobiales</taxon>
        <taxon>Phyllobacteriaceae</taxon>
        <taxon>Ollibium</taxon>
    </lineage>
</organism>
<comment type="similarity">
    <text evidence="1">Belongs to the ABC transporter superfamily.</text>
</comment>
<dbReference type="GO" id="GO:0005524">
    <property type="term" value="F:ATP binding"/>
    <property type="evidence" value="ECO:0007669"/>
    <property type="project" value="UniProtKB-KW"/>
</dbReference>
<reference evidence="5 6" key="1">
    <citation type="submission" date="2019-04" db="EMBL/GenBank/DDBJ databases">
        <title>Mesorhizobium composti sp. nov., isolated from compost.</title>
        <authorList>
            <person name="Lin S.-Y."/>
            <person name="Hameed A."/>
            <person name="Hsieh Y.-T."/>
            <person name="Young C.-C."/>
        </authorList>
    </citation>
    <scope>NUCLEOTIDE SEQUENCE [LARGE SCALE GENOMIC DNA]</scope>
    <source>
        <strain evidence="5 6">CC-YTH430</strain>
    </source>
</reference>
<keyword evidence="3 5" id="KW-0067">ATP-binding</keyword>
<dbReference type="Gene3D" id="3.40.50.300">
    <property type="entry name" value="P-loop containing nucleotide triphosphate hydrolases"/>
    <property type="match status" value="1"/>
</dbReference>
<protein>
    <submittedName>
        <fullName evidence="5">ABC transporter ATP-binding protein</fullName>
    </submittedName>
</protein>
<keyword evidence="6" id="KW-1185">Reference proteome</keyword>
<feature type="domain" description="ABC transporter" evidence="4">
    <location>
        <begin position="7"/>
        <end position="237"/>
    </location>
</feature>
<evidence type="ECO:0000259" key="4">
    <source>
        <dbReference type="PROSITE" id="PS50893"/>
    </source>
</evidence>
<dbReference type="Proteomes" id="UP000306441">
    <property type="component" value="Unassembled WGS sequence"/>
</dbReference>
<dbReference type="PANTHER" id="PTHR42794">
    <property type="entry name" value="HEMIN IMPORT ATP-BINDING PROTEIN HMUV"/>
    <property type="match status" value="1"/>
</dbReference>
<dbReference type="RefSeq" id="WP_136359739.1">
    <property type="nucleotide sequence ID" value="NZ_SSNY01000012.1"/>
</dbReference>
<dbReference type="InterPro" id="IPR003439">
    <property type="entry name" value="ABC_transporter-like_ATP-bd"/>
</dbReference>
<gene>
    <name evidence="5" type="ORF">E6C48_18930</name>
</gene>
<evidence type="ECO:0000256" key="1">
    <source>
        <dbReference type="ARBA" id="ARBA00005417"/>
    </source>
</evidence>
<dbReference type="PROSITE" id="PS00211">
    <property type="entry name" value="ABC_TRANSPORTER_1"/>
    <property type="match status" value="1"/>
</dbReference>
<evidence type="ECO:0000313" key="5">
    <source>
        <dbReference type="EMBL" id="THF55315.1"/>
    </source>
</evidence>
<dbReference type="InterPro" id="IPR027417">
    <property type="entry name" value="P-loop_NTPase"/>
</dbReference>
<keyword evidence="2" id="KW-0547">Nucleotide-binding</keyword>
<dbReference type="PANTHER" id="PTHR42794:SF2">
    <property type="entry name" value="ABC TRANSPORTER ATP-BINDING PROTEIN"/>
    <property type="match status" value="1"/>
</dbReference>
<dbReference type="EMBL" id="SSNY01000012">
    <property type="protein sequence ID" value="THF55315.1"/>
    <property type="molecule type" value="Genomic_DNA"/>
</dbReference>
<accession>A0ABY2Q3M9</accession>
<dbReference type="InterPro" id="IPR003593">
    <property type="entry name" value="AAA+_ATPase"/>
</dbReference>
<dbReference type="PROSITE" id="PS50893">
    <property type="entry name" value="ABC_TRANSPORTER_2"/>
    <property type="match status" value="1"/>
</dbReference>
<proteinExistence type="inferred from homology"/>
<comment type="caution">
    <text evidence="5">The sequence shown here is derived from an EMBL/GenBank/DDBJ whole genome shotgun (WGS) entry which is preliminary data.</text>
</comment>